<dbReference type="RefSeq" id="XP_060360456.1">
    <property type="nucleotide sequence ID" value="XM_060503221.1"/>
</dbReference>
<evidence type="ECO:0000256" key="1">
    <source>
        <dbReference type="SAM" id="MobiDB-lite"/>
    </source>
</evidence>
<evidence type="ECO:0000313" key="4">
    <source>
        <dbReference type="Proteomes" id="UP001244207"/>
    </source>
</evidence>
<accession>A0AAD8UFA1</accession>
<organism evidence="3 4">
    <name type="scientific">Glomerella acutata</name>
    <name type="common">Colletotrichum acutatum</name>
    <dbReference type="NCBI Taxonomy" id="27357"/>
    <lineage>
        <taxon>Eukaryota</taxon>
        <taxon>Fungi</taxon>
        <taxon>Dikarya</taxon>
        <taxon>Ascomycota</taxon>
        <taxon>Pezizomycotina</taxon>
        <taxon>Sordariomycetes</taxon>
        <taxon>Hypocreomycetidae</taxon>
        <taxon>Glomerellales</taxon>
        <taxon>Glomerellaceae</taxon>
        <taxon>Colletotrichum</taxon>
        <taxon>Colletotrichum acutatum species complex</taxon>
    </lineage>
</organism>
<evidence type="ECO:0000313" key="3">
    <source>
        <dbReference type="EMBL" id="KAK1716062.1"/>
    </source>
</evidence>
<feature type="transmembrane region" description="Helical" evidence="2">
    <location>
        <begin position="79"/>
        <end position="96"/>
    </location>
</feature>
<sequence>MLIDRGVLSRVCAKDWAWRVSADRVGGKTRLSRAGSRRAEFGYGCFTLLAFGFVPPRSSRVGHELQGIRWKTADPSSQFLVLVLLVCSFASGPGAVESWAFSSVVASSGVGVGGWCWCLVVVALDRQSHGEEEKMGAGFWRNEQMMIGPKGMGWELNQASQARGNQPGTLAESFAEKEKEKSDNGQAAYPYPIAMGSGLAN</sequence>
<name>A0AAD8UFA1_GLOAC</name>
<keyword evidence="4" id="KW-1185">Reference proteome</keyword>
<gene>
    <name evidence="3" type="ORF">BDZ83DRAFT_45908</name>
</gene>
<evidence type="ECO:0000256" key="2">
    <source>
        <dbReference type="SAM" id="Phobius"/>
    </source>
</evidence>
<reference evidence="3" key="1">
    <citation type="submission" date="2021-12" db="EMBL/GenBank/DDBJ databases">
        <title>Comparative genomics, transcriptomics and evolutionary studies reveal genomic signatures of adaptation to plant cell wall in hemibiotrophic fungi.</title>
        <authorList>
            <consortium name="DOE Joint Genome Institute"/>
            <person name="Baroncelli R."/>
            <person name="Diaz J.F."/>
            <person name="Benocci T."/>
            <person name="Peng M."/>
            <person name="Battaglia E."/>
            <person name="Haridas S."/>
            <person name="Andreopoulos W."/>
            <person name="Labutti K."/>
            <person name="Pangilinan J."/>
            <person name="Floch G.L."/>
            <person name="Makela M.R."/>
            <person name="Henrissat B."/>
            <person name="Grigoriev I.V."/>
            <person name="Crouch J.A."/>
            <person name="De Vries R.P."/>
            <person name="Sukno S.A."/>
            <person name="Thon M.R."/>
        </authorList>
    </citation>
    <scope>NUCLEOTIDE SEQUENCE</scope>
    <source>
        <strain evidence="3">CBS 112980</strain>
    </source>
</reference>
<keyword evidence="2" id="KW-0812">Transmembrane</keyword>
<comment type="caution">
    <text evidence="3">The sequence shown here is derived from an EMBL/GenBank/DDBJ whole genome shotgun (WGS) entry which is preliminary data.</text>
</comment>
<dbReference type="AlphaFoldDB" id="A0AAD8UFA1"/>
<feature type="compositionally biased region" description="Basic and acidic residues" evidence="1">
    <location>
        <begin position="174"/>
        <end position="183"/>
    </location>
</feature>
<keyword evidence="2" id="KW-0472">Membrane</keyword>
<keyword evidence="2" id="KW-1133">Transmembrane helix</keyword>
<dbReference type="EMBL" id="JAHMHS010000118">
    <property type="protein sequence ID" value="KAK1716062.1"/>
    <property type="molecule type" value="Genomic_DNA"/>
</dbReference>
<feature type="region of interest" description="Disordered" evidence="1">
    <location>
        <begin position="160"/>
        <end position="201"/>
    </location>
</feature>
<protein>
    <submittedName>
        <fullName evidence="3">Uncharacterized protein</fullName>
    </submittedName>
</protein>
<proteinExistence type="predicted"/>
<feature type="transmembrane region" description="Helical" evidence="2">
    <location>
        <begin position="102"/>
        <end position="124"/>
    </location>
</feature>
<dbReference type="Proteomes" id="UP001244207">
    <property type="component" value="Unassembled WGS sequence"/>
</dbReference>
<dbReference type="GeneID" id="85387120"/>